<evidence type="ECO:0000313" key="1">
    <source>
        <dbReference type="EMBL" id="ACK65623.1"/>
    </source>
</evidence>
<dbReference type="AlphaFoldDB" id="B7JUS9"/>
<gene>
    <name evidence="1" type="ordered locus">PCC8801_1571</name>
</gene>
<accession>B7JUS9</accession>
<evidence type="ECO:0000313" key="2">
    <source>
        <dbReference type="Proteomes" id="UP000008204"/>
    </source>
</evidence>
<proteinExistence type="predicted"/>
<keyword evidence="2" id="KW-1185">Reference proteome</keyword>
<dbReference type="Proteomes" id="UP000008204">
    <property type="component" value="Chromosome"/>
</dbReference>
<dbReference type="eggNOG" id="ENOG5032YCP">
    <property type="taxonomic scope" value="Bacteria"/>
</dbReference>
<dbReference type="HOGENOM" id="CLU_2272707_0_0_3"/>
<dbReference type="KEGG" id="cyp:PCC8801_1571"/>
<name>B7JUS9_RIPO1</name>
<sequence>MKTANFLTSSCRYCRYYQTQGRRGGMCQQLGVPVRAEWKACVLAAHPFTANWESLTTVVQLENSLAQQCPVDRAQEAIKMPQTINH</sequence>
<dbReference type="RefSeq" id="WP_012594896.1">
    <property type="nucleotide sequence ID" value="NC_011726.1"/>
</dbReference>
<dbReference type="OrthoDB" id="515968at2"/>
<dbReference type="EMBL" id="CP001287">
    <property type="protein sequence ID" value="ACK65623.1"/>
    <property type="molecule type" value="Genomic_DNA"/>
</dbReference>
<reference evidence="2" key="1">
    <citation type="journal article" date="2011" name="MBio">
        <title>Novel metabolic attributes of the genus Cyanothece, comprising a group of unicellular nitrogen-fixing Cyanobacteria.</title>
        <authorList>
            <person name="Bandyopadhyay A."/>
            <person name="Elvitigala T."/>
            <person name="Welsh E."/>
            <person name="Stockel J."/>
            <person name="Liberton M."/>
            <person name="Min H."/>
            <person name="Sherman L.A."/>
            <person name="Pakrasi H.B."/>
        </authorList>
    </citation>
    <scope>NUCLEOTIDE SEQUENCE [LARGE SCALE GENOMIC DNA]</scope>
    <source>
        <strain evidence="2">PCC 8801</strain>
    </source>
</reference>
<dbReference type="STRING" id="41431.PCC8801_1571"/>
<protein>
    <submittedName>
        <fullName evidence="1">Uncharacterized protein</fullName>
    </submittedName>
</protein>
<organism evidence="1 2">
    <name type="scientific">Rippkaea orientalis (strain PCC 8801 / RF-1)</name>
    <name type="common">Cyanothece sp. (strain PCC 8801)</name>
    <dbReference type="NCBI Taxonomy" id="41431"/>
    <lineage>
        <taxon>Bacteria</taxon>
        <taxon>Bacillati</taxon>
        <taxon>Cyanobacteriota</taxon>
        <taxon>Cyanophyceae</taxon>
        <taxon>Oscillatoriophycideae</taxon>
        <taxon>Chroococcales</taxon>
        <taxon>Aphanothecaceae</taxon>
        <taxon>Rippkaea</taxon>
        <taxon>Rippkaea orientalis</taxon>
    </lineage>
</organism>